<sequence>MKTTLLTVLVMGMLSPAPTWSAERGALLPPSRTVCNQQATAAQITGDARKVYIRNCLQNRQSAPRDKSLTPREQQMKKCSAQTQMLDGDERRRAAGDCMAQSGW</sequence>
<dbReference type="AlphaFoldDB" id="A0A0J8VV18"/>
<evidence type="ECO:0000256" key="2">
    <source>
        <dbReference type="SAM" id="SignalP"/>
    </source>
</evidence>
<feature type="region of interest" description="Disordered" evidence="1">
    <location>
        <begin position="61"/>
        <end position="104"/>
    </location>
</feature>
<organism evidence="3 4">
    <name type="scientific">Franconibacter pulveris</name>
    <dbReference type="NCBI Taxonomy" id="435910"/>
    <lineage>
        <taxon>Bacteria</taxon>
        <taxon>Pseudomonadati</taxon>
        <taxon>Pseudomonadota</taxon>
        <taxon>Gammaproteobacteria</taxon>
        <taxon>Enterobacterales</taxon>
        <taxon>Enterobacteriaceae</taxon>
        <taxon>Franconibacter</taxon>
    </lineage>
</organism>
<protein>
    <recommendedName>
        <fullName evidence="5">Phosphate starvation-inducible protein PsiF</fullName>
    </recommendedName>
</protein>
<name>A0A0J8VV18_9ENTR</name>
<feature type="compositionally biased region" description="Basic and acidic residues" evidence="1">
    <location>
        <begin position="63"/>
        <end position="76"/>
    </location>
</feature>
<keyword evidence="4" id="KW-1185">Reference proteome</keyword>
<feature type="chain" id="PRO_5005311147" description="Phosphate starvation-inducible protein PsiF" evidence="2">
    <location>
        <begin position="22"/>
        <end position="104"/>
    </location>
</feature>
<dbReference type="EMBL" id="LFEJ01000003">
    <property type="protein sequence ID" value="KMV36325.1"/>
    <property type="molecule type" value="Genomic_DNA"/>
</dbReference>
<gene>
    <name evidence="3" type="ORF">ACH50_02650</name>
</gene>
<evidence type="ECO:0000256" key="1">
    <source>
        <dbReference type="SAM" id="MobiDB-lite"/>
    </source>
</evidence>
<dbReference type="Proteomes" id="UP000037315">
    <property type="component" value="Unassembled WGS sequence"/>
</dbReference>
<dbReference type="Pfam" id="PF07769">
    <property type="entry name" value="PsiF_repeat"/>
    <property type="match status" value="1"/>
</dbReference>
<dbReference type="STRING" id="1121863.GCA_000621185_00674"/>
<evidence type="ECO:0008006" key="5">
    <source>
        <dbReference type="Google" id="ProtNLM"/>
    </source>
</evidence>
<dbReference type="PATRIC" id="fig|1656095.3.peg.308"/>
<dbReference type="InterPro" id="IPR011690">
    <property type="entry name" value="P_starv_induced_PsiF"/>
</dbReference>
<reference evidence="3 4" key="1">
    <citation type="submission" date="2015-06" db="EMBL/GenBank/DDBJ databases">
        <title>Genome sequencing of Cronobacter sp. strain DJ34 isolated from petroleum contaminated sludge of Duliajan Oil Fields, Assam, India.</title>
        <authorList>
            <person name="Pal S."/>
            <person name="Banerjee T.D."/>
            <person name="Roy A."/>
            <person name="Sar P."/>
            <person name="Kazy S.K."/>
        </authorList>
    </citation>
    <scope>NUCLEOTIDE SEQUENCE [LARGE SCALE GENOMIC DNA]</scope>
    <source>
        <strain evidence="3 4">DJ34</strain>
    </source>
</reference>
<keyword evidence="2" id="KW-0732">Signal</keyword>
<dbReference type="RefSeq" id="WP_024560713.1">
    <property type="nucleotide sequence ID" value="NZ_LFEJ01000003.1"/>
</dbReference>
<evidence type="ECO:0000313" key="3">
    <source>
        <dbReference type="EMBL" id="KMV36325.1"/>
    </source>
</evidence>
<proteinExistence type="predicted"/>
<dbReference type="OrthoDB" id="9951704at2"/>
<evidence type="ECO:0000313" key="4">
    <source>
        <dbReference type="Proteomes" id="UP000037315"/>
    </source>
</evidence>
<feature type="signal peptide" evidence="2">
    <location>
        <begin position="1"/>
        <end position="21"/>
    </location>
</feature>
<accession>A0A0J8VV18</accession>
<comment type="caution">
    <text evidence="3">The sequence shown here is derived from an EMBL/GenBank/DDBJ whole genome shotgun (WGS) entry which is preliminary data.</text>
</comment>